<sequence length="171" mass="18225">MTPALTGLLARGLALFPMPAGQRQAPPGWQHRASRDPHQPWPHGSNVGIGCRASGIVVLDLDRKNGHDGIAVFGQLCAGAGQAWPDTFTVTTPHGLHLYFTAPAGPPIASTIWHTGPGIDVRAPGWSSGGYVIGPGSTVNNRPYVITHDRPLLPLPTWLMPHLRVATPPRR</sequence>
<proteinExistence type="predicted"/>
<dbReference type="Proteomes" id="UP000587527">
    <property type="component" value="Unassembled WGS sequence"/>
</dbReference>
<dbReference type="SMART" id="SM00943">
    <property type="entry name" value="Prim-Pol"/>
    <property type="match status" value="1"/>
</dbReference>
<dbReference type="SUPFAM" id="SSF56747">
    <property type="entry name" value="Prim-pol domain"/>
    <property type="match status" value="1"/>
</dbReference>
<feature type="domain" description="DNA primase/polymerase bifunctional N-terminal" evidence="1">
    <location>
        <begin position="5"/>
        <end position="159"/>
    </location>
</feature>
<organism evidence="2 3">
    <name type="scientific">Allocatelliglobosispora scoriae</name>
    <dbReference type="NCBI Taxonomy" id="643052"/>
    <lineage>
        <taxon>Bacteria</taxon>
        <taxon>Bacillati</taxon>
        <taxon>Actinomycetota</taxon>
        <taxon>Actinomycetes</taxon>
        <taxon>Micromonosporales</taxon>
        <taxon>Micromonosporaceae</taxon>
        <taxon>Allocatelliglobosispora</taxon>
    </lineage>
</organism>
<gene>
    <name evidence="2" type="ORF">F4553_005385</name>
</gene>
<dbReference type="InterPro" id="IPR015330">
    <property type="entry name" value="DNA_primase/pol_bifunc_N"/>
</dbReference>
<comment type="caution">
    <text evidence="2">The sequence shown here is derived from an EMBL/GenBank/DDBJ whole genome shotgun (WGS) entry which is preliminary data.</text>
</comment>
<dbReference type="AlphaFoldDB" id="A0A841BWW5"/>
<accession>A0A841BWW5</accession>
<evidence type="ECO:0000313" key="2">
    <source>
        <dbReference type="EMBL" id="MBB5872006.1"/>
    </source>
</evidence>
<dbReference type="EMBL" id="JACHMN010000002">
    <property type="protein sequence ID" value="MBB5872006.1"/>
    <property type="molecule type" value="Genomic_DNA"/>
</dbReference>
<dbReference type="Pfam" id="PF09250">
    <property type="entry name" value="Prim-Pol"/>
    <property type="match status" value="1"/>
</dbReference>
<evidence type="ECO:0000313" key="3">
    <source>
        <dbReference type="Proteomes" id="UP000587527"/>
    </source>
</evidence>
<protein>
    <recommendedName>
        <fullName evidence="1">DNA primase/polymerase bifunctional N-terminal domain-containing protein</fullName>
    </recommendedName>
</protein>
<evidence type="ECO:0000259" key="1">
    <source>
        <dbReference type="SMART" id="SM00943"/>
    </source>
</evidence>
<reference evidence="2 3" key="1">
    <citation type="submission" date="2020-08" db="EMBL/GenBank/DDBJ databases">
        <title>Sequencing the genomes of 1000 actinobacteria strains.</title>
        <authorList>
            <person name="Klenk H.-P."/>
        </authorList>
    </citation>
    <scope>NUCLEOTIDE SEQUENCE [LARGE SCALE GENOMIC DNA]</scope>
    <source>
        <strain evidence="2 3">DSM 45362</strain>
    </source>
</reference>
<dbReference type="CDD" id="cd04859">
    <property type="entry name" value="Prim_Pol"/>
    <property type="match status" value="1"/>
</dbReference>
<name>A0A841BWW5_9ACTN</name>
<keyword evidence="3" id="KW-1185">Reference proteome</keyword>
<dbReference type="RefSeq" id="WP_184840441.1">
    <property type="nucleotide sequence ID" value="NZ_JACHMN010000002.1"/>
</dbReference>